<evidence type="ECO:0000256" key="2">
    <source>
        <dbReference type="ARBA" id="ARBA00022723"/>
    </source>
</evidence>
<keyword evidence="2" id="KW-0479">Metal-binding</keyword>
<reference evidence="8 9" key="1">
    <citation type="submission" date="2016-09" db="EMBL/GenBank/DDBJ databases">
        <title>Alteromonas lipolytica, a new species isolated from sea water.</title>
        <authorList>
            <person name="Wu Y.-H."/>
            <person name="Cheng H."/>
            <person name="Xu X.-W."/>
        </authorList>
    </citation>
    <scope>NUCLEOTIDE SEQUENCE [LARGE SCALE GENOMIC DNA]</scope>
    <source>
        <strain evidence="8 9">JW12</strain>
    </source>
</reference>
<gene>
    <name evidence="8" type="ORF">BFC17_05720</name>
</gene>
<dbReference type="PROSITE" id="PS00758">
    <property type="entry name" value="ARGE_DAPE_CPG2_1"/>
    <property type="match status" value="1"/>
</dbReference>
<dbReference type="InterPro" id="IPR050072">
    <property type="entry name" value="Peptidase_M20A"/>
</dbReference>
<dbReference type="Pfam" id="PF01546">
    <property type="entry name" value="Peptidase_M20"/>
    <property type="match status" value="1"/>
</dbReference>
<evidence type="ECO:0000256" key="1">
    <source>
        <dbReference type="ARBA" id="ARBA00001947"/>
    </source>
</evidence>
<name>A0A1E8FB43_9ALTE</name>
<dbReference type="InterPro" id="IPR011650">
    <property type="entry name" value="Peptidase_M20_dimer"/>
</dbReference>
<dbReference type="InterPro" id="IPR036264">
    <property type="entry name" value="Bact_exopeptidase_dim_dom"/>
</dbReference>
<dbReference type="SUPFAM" id="SSF55031">
    <property type="entry name" value="Bacterial exopeptidase dimerisation domain"/>
    <property type="match status" value="1"/>
</dbReference>
<dbReference type="Gene3D" id="3.40.630.10">
    <property type="entry name" value="Zn peptidases"/>
    <property type="match status" value="1"/>
</dbReference>
<dbReference type="Gene3D" id="3.30.70.360">
    <property type="match status" value="1"/>
</dbReference>
<dbReference type="Pfam" id="PF07687">
    <property type="entry name" value="M20_dimer"/>
    <property type="match status" value="1"/>
</dbReference>
<dbReference type="GO" id="GO:0016787">
    <property type="term" value="F:hydrolase activity"/>
    <property type="evidence" value="ECO:0007669"/>
    <property type="project" value="UniProtKB-KW"/>
</dbReference>
<dbReference type="PANTHER" id="PTHR43808">
    <property type="entry name" value="ACETYLORNITHINE DEACETYLASE"/>
    <property type="match status" value="1"/>
</dbReference>
<dbReference type="STRING" id="1856405.BFC17_05720"/>
<evidence type="ECO:0000256" key="5">
    <source>
        <dbReference type="ARBA" id="ARBA00023285"/>
    </source>
</evidence>
<evidence type="ECO:0000313" key="8">
    <source>
        <dbReference type="EMBL" id="OFI32828.1"/>
    </source>
</evidence>
<comment type="caution">
    <text evidence="8">The sequence shown here is derived from an EMBL/GenBank/DDBJ whole genome shotgun (WGS) entry which is preliminary data.</text>
</comment>
<keyword evidence="5" id="KW-0170">Cobalt</keyword>
<protein>
    <submittedName>
        <fullName evidence="8">Peptidase M20</fullName>
    </submittedName>
</protein>
<dbReference type="AlphaFoldDB" id="A0A1E8FB43"/>
<comment type="cofactor">
    <cofactor evidence="1">
        <name>Zn(2+)</name>
        <dbReference type="ChEBI" id="CHEBI:29105"/>
    </cofactor>
</comment>
<dbReference type="InterPro" id="IPR002933">
    <property type="entry name" value="Peptidase_M20"/>
</dbReference>
<dbReference type="EMBL" id="MJIC01000016">
    <property type="protein sequence ID" value="OFI32828.1"/>
    <property type="molecule type" value="Genomic_DNA"/>
</dbReference>
<feature type="chain" id="PRO_5012949681" evidence="6">
    <location>
        <begin position="16"/>
        <end position="426"/>
    </location>
</feature>
<evidence type="ECO:0000313" key="9">
    <source>
        <dbReference type="Proteomes" id="UP000176037"/>
    </source>
</evidence>
<keyword evidence="9" id="KW-1185">Reference proteome</keyword>
<organism evidence="8 9">
    <name type="scientific">Alteromonas lipolytica</name>
    <dbReference type="NCBI Taxonomy" id="1856405"/>
    <lineage>
        <taxon>Bacteria</taxon>
        <taxon>Pseudomonadati</taxon>
        <taxon>Pseudomonadota</taxon>
        <taxon>Gammaproteobacteria</taxon>
        <taxon>Alteromonadales</taxon>
        <taxon>Alteromonadaceae</taxon>
        <taxon>Alteromonas/Salinimonas group</taxon>
        <taxon>Alteromonas</taxon>
    </lineage>
</organism>
<evidence type="ECO:0000256" key="4">
    <source>
        <dbReference type="ARBA" id="ARBA00022833"/>
    </source>
</evidence>
<evidence type="ECO:0000256" key="3">
    <source>
        <dbReference type="ARBA" id="ARBA00022801"/>
    </source>
</evidence>
<sequence length="426" mass="45156">MLWAACITTSLPSMAALNADEQRMADFIEQRKTQAMALLEESVNINSGTMNFAGVKSVAELLMPEFQTLGFDVRFEDGGEFNRAGHLIAKLEGGNGPKILLIGHLDTVFEPSSPFQTFAYVDENHVSGPGVADMKGGNIIMLEALRALHAAGKLASMNIMVVMTGDEELSGRPLALSKKALIDGAKWADIALGFENGDGNPATANVSRRGSVDWVLTVTGTPAHSSQVFKPTVGAGAIYEASRILNAFYTKLRSEQLLTFNPGRIIGGTEVTHDKSSNSGTTFGKNNVVAEHAVVTGDIRAVSQEQLTRVQHKMRAIVQQSLPQTGAEITFGEGYPPLSPSAGNQQLLNLYSEVSQDLGQGKVAAVNPLNAGAADVSFTSEYVEMALDGLGMSGSGGHTVKETAVISALPAQAKRAAILLSRLNER</sequence>
<proteinExistence type="predicted"/>
<feature type="signal peptide" evidence="6">
    <location>
        <begin position="1"/>
        <end position="15"/>
    </location>
</feature>
<feature type="domain" description="Peptidase M20 dimerisation" evidence="7">
    <location>
        <begin position="206"/>
        <end position="324"/>
    </location>
</feature>
<accession>A0A1E8FB43</accession>
<dbReference type="OrthoDB" id="9776600at2"/>
<evidence type="ECO:0000256" key="6">
    <source>
        <dbReference type="SAM" id="SignalP"/>
    </source>
</evidence>
<evidence type="ECO:0000259" key="7">
    <source>
        <dbReference type="Pfam" id="PF07687"/>
    </source>
</evidence>
<keyword evidence="3" id="KW-0378">Hydrolase</keyword>
<dbReference type="InterPro" id="IPR001261">
    <property type="entry name" value="ArgE/DapE_CS"/>
</dbReference>
<dbReference type="SUPFAM" id="SSF53187">
    <property type="entry name" value="Zn-dependent exopeptidases"/>
    <property type="match status" value="1"/>
</dbReference>
<keyword evidence="6" id="KW-0732">Signal</keyword>
<dbReference type="GO" id="GO:0046872">
    <property type="term" value="F:metal ion binding"/>
    <property type="evidence" value="ECO:0007669"/>
    <property type="project" value="UniProtKB-KW"/>
</dbReference>
<dbReference type="Proteomes" id="UP000176037">
    <property type="component" value="Unassembled WGS sequence"/>
</dbReference>
<keyword evidence="4" id="KW-0862">Zinc</keyword>
<dbReference type="PANTHER" id="PTHR43808:SF32">
    <property type="entry name" value="ARGE_DAPE-RELATED DEACYLASE"/>
    <property type="match status" value="1"/>
</dbReference>